<evidence type="ECO:0000256" key="3">
    <source>
        <dbReference type="RuleBase" id="RU004447"/>
    </source>
</evidence>
<evidence type="ECO:0000256" key="4">
    <source>
        <dbReference type="SAM" id="MobiDB-lite"/>
    </source>
</evidence>
<comment type="cofactor">
    <cofactor evidence="1">
        <name>Zn(2+)</name>
        <dbReference type="ChEBI" id="CHEBI:29105"/>
    </cofactor>
</comment>
<comment type="caution">
    <text evidence="7">The sequence shown here is derived from an EMBL/GenBank/DDBJ whole genome shotgun (WGS) entry which is preliminary data.</text>
</comment>
<proteinExistence type="inferred from homology"/>
<dbReference type="InterPro" id="IPR050361">
    <property type="entry name" value="MPP/UQCRC_Complex"/>
</dbReference>
<sequence length="958" mass="106842">MLNYFRTLNFKQLILVMLVGIFLVGGDAFAQNKSDNQSGKQKKKKKNKKTLAEEKAPIPDPIKVTSVEGITEYLLGNGLRVLMFPDQSKQTATVNITYLVGSRHEGYGETGMAHLLEHMVFKGSTKHTNIPQELTDHGARPNGTTWLDRTNYFETFSATEENLKWALDLESDRMVNSFIKKEDLEKEFSVVRNEFESGENDPESVLSERVIATAYLWHNYGNSTIGSREDIERVPIENLQAFYKKYYQPDNAVLLVAGKIDEEKTLKMINEYFGVIPRPTRQLQPTYTVEPVQDGERSVTLRRVGDVQAIGVAYHICSNSHPDYPALDVLQGILSNEPSGTIYKALVETKKASSQYAYSFTNKDPTFFYFGLSVLKEKDLEDAKKTLLSTLDGVGTMDFTKEDVERAKNQIIKGFELSIRNSERTGLQMSEYIGAGDWRLAFIYRDAIEKITVDDIKRVAKYYFKPSNRTIGLFIPEENPDRVKVPESPNVDALVKNYKGRAVVAQGEAFDPSPANIESRTKRGQENSGIEYALLPKLTRGNTVRANITLRIGDEQSLQNKLTISQFTAAMLNKGTKNMSRQQLKDTLDKLKAQVNVGGGGNSVSASIESTKENLPKVLAIVTDILKNPVFDANEFDKLKQENLAQIESQKSDPQALAFTAFQRTMNPFPKSDVRYIPTIDEQIENVKNLKVEELKKFYTDFYGASAATVSVVGDFDEASIRKIISTNFGSWKSPIPFKRIQAVFQDITPTANAIKTPDKANALFLAGQNLQIQDTDADYAGLVLGNYMLGGGFLSSRLAVRIRQKEGISYGVGSNISGSPMDKSGSFMTYAIYAPENAEKLEKAFYEEITKVVTEGFTADELKAAKSGWLQSRSVSRSQDNELSNKLNNYLYLDRTLQFDADFEKQVEAITVEQVNAAMKKFIDPKKISIIKAGDFDKKVSGNGTPSVGGVSGSGKN</sequence>
<feature type="domain" description="Peptidase M16 C-terminal" evidence="6">
    <location>
        <begin position="236"/>
        <end position="410"/>
    </location>
</feature>
<evidence type="ECO:0000313" key="7">
    <source>
        <dbReference type="EMBL" id="CAH0996246.1"/>
    </source>
</evidence>
<evidence type="ECO:0000259" key="5">
    <source>
        <dbReference type="Pfam" id="PF00675"/>
    </source>
</evidence>
<feature type="domain" description="Peptidase M16 C-terminal" evidence="6">
    <location>
        <begin position="690"/>
        <end position="868"/>
    </location>
</feature>
<dbReference type="Pfam" id="PF05193">
    <property type="entry name" value="Peptidase_M16_C"/>
    <property type="match status" value="2"/>
</dbReference>
<reference evidence="7" key="1">
    <citation type="submission" date="2021-12" db="EMBL/GenBank/DDBJ databases">
        <authorList>
            <person name="Rodrigo-Torres L."/>
            <person name="Arahal R. D."/>
            <person name="Lucena T."/>
        </authorList>
    </citation>
    <scope>NUCLEOTIDE SEQUENCE</scope>
    <source>
        <strain evidence="7">CECT 8858</strain>
    </source>
</reference>
<dbReference type="PANTHER" id="PTHR11851:SF49">
    <property type="entry name" value="MITOCHONDRIAL-PROCESSING PEPTIDASE SUBUNIT ALPHA"/>
    <property type="match status" value="1"/>
</dbReference>
<feature type="region of interest" description="Disordered" evidence="4">
    <location>
        <begin position="937"/>
        <end position="958"/>
    </location>
</feature>
<comment type="similarity">
    <text evidence="2 3">Belongs to the peptidase M16 family.</text>
</comment>
<dbReference type="PROSITE" id="PS00143">
    <property type="entry name" value="INSULINASE"/>
    <property type="match status" value="1"/>
</dbReference>
<evidence type="ECO:0000256" key="1">
    <source>
        <dbReference type="ARBA" id="ARBA00001947"/>
    </source>
</evidence>
<dbReference type="EMBL" id="CAKLPY010000002">
    <property type="protein sequence ID" value="CAH0996246.1"/>
    <property type="molecule type" value="Genomic_DNA"/>
</dbReference>
<dbReference type="RefSeq" id="WP_238806811.1">
    <property type="nucleotide sequence ID" value="NZ_CAKLPY010000002.1"/>
</dbReference>
<evidence type="ECO:0008006" key="9">
    <source>
        <dbReference type="Google" id="ProtNLM"/>
    </source>
</evidence>
<dbReference type="InterPro" id="IPR001431">
    <property type="entry name" value="Pept_M16_Zn_BS"/>
</dbReference>
<dbReference type="InterPro" id="IPR011765">
    <property type="entry name" value="Pept_M16_N"/>
</dbReference>
<gene>
    <name evidence="7" type="ORF">EMA8858_02377</name>
</gene>
<accession>A0ABM9ARB2</accession>
<dbReference type="PANTHER" id="PTHR11851">
    <property type="entry name" value="METALLOPROTEASE"/>
    <property type="match status" value="1"/>
</dbReference>
<dbReference type="SUPFAM" id="SSF63411">
    <property type="entry name" value="LuxS/MPP-like metallohydrolase"/>
    <property type="match status" value="4"/>
</dbReference>
<keyword evidence="8" id="KW-1185">Reference proteome</keyword>
<dbReference type="Proteomes" id="UP000837932">
    <property type="component" value="Unassembled WGS sequence"/>
</dbReference>
<dbReference type="InterPro" id="IPR007863">
    <property type="entry name" value="Peptidase_M16_C"/>
</dbReference>
<dbReference type="InterPro" id="IPR011249">
    <property type="entry name" value="Metalloenz_LuxS/M16"/>
</dbReference>
<protein>
    <recommendedName>
        <fullName evidence="9">Zinc protease</fullName>
    </recommendedName>
</protein>
<name>A0ABM9ARB2_9BACT</name>
<evidence type="ECO:0000256" key="2">
    <source>
        <dbReference type="ARBA" id="ARBA00007261"/>
    </source>
</evidence>
<feature type="region of interest" description="Disordered" evidence="4">
    <location>
        <begin position="33"/>
        <end position="53"/>
    </location>
</feature>
<organism evidence="7 8">
    <name type="scientific">Emticicia aquatica</name>
    <dbReference type="NCBI Taxonomy" id="1681835"/>
    <lineage>
        <taxon>Bacteria</taxon>
        <taxon>Pseudomonadati</taxon>
        <taxon>Bacteroidota</taxon>
        <taxon>Cytophagia</taxon>
        <taxon>Cytophagales</taxon>
        <taxon>Leadbetterellaceae</taxon>
        <taxon>Emticicia</taxon>
    </lineage>
</organism>
<evidence type="ECO:0000259" key="6">
    <source>
        <dbReference type="Pfam" id="PF05193"/>
    </source>
</evidence>
<dbReference type="Gene3D" id="3.30.830.10">
    <property type="entry name" value="Metalloenzyme, LuxS/M16 peptidase-like"/>
    <property type="match status" value="4"/>
</dbReference>
<feature type="domain" description="Peptidase M16 N-terminal" evidence="5">
    <location>
        <begin position="542"/>
        <end position="665"/>
    </location>
</feature>
<evidence type="ECO:0000313" key="8">
    <source>
        <dbReference type="Proteomes" id="UP000837932"/>
    </source>
</evidence>
<feature type="domain" description="Peptidase M16 N-terminal" evidence="5">
    <location>
        <begin position="81"/>
        <end position="226"/>
    </location>
</feature>
<dbReference type="Pfam" id="PF00675">
    <property type="entry name" value="Peptidase_M16"/>
    <property type="match status" value="2"/>
</dbReference>
<feature type="compositionally biased region" description="Basic residues" evidence="4">
    <location>
        <begin position="40"/>
        <end position="49"/>
    </location>
</feature>